<dbReference type="InterPro" id="IPR006480">
    <property type="entry name" value="Phage_holin_4_1"/>
</dbReference>
<proteinExistence type="inferred from homology"/>
<feature type="transmembrane region" description="Helical" evidence="6">
    <location>
        <begin position="62"/>
        <end position="79"/>
    </location>
</feature>
<keyword evidence="4 6" id="KW-0472">Membrane</keyword>
<reference evidence="7 8" key="1">
    <citation type="submission" date="2021-03" db="EMBL/GenBank/DDBJ databases">
        <title>Antimicrobial resistance genes in bacteria isolated from Japanese honey, and their potential for conferring macrolide and lincosamide resistance in the American foulbrood pathogen Paenibacillus larvae.</title>
        <authorList>
            <person name="Okamoto M."/>
            <person name="Kumagai M."/>
            <person name="Kanamori H."/>
            <person name="Takamatsu D."/>
        </authorList>
    </citation>
    <scope>NUCLEOTIDE SEQUENCE [LARGE SCALE GENOMIC DNA]</scope>
    <source>
        <strain evidence="7 8">J42TS3</strain>
    </source>
</reference>
<dbReference type="Proteomes" id="UP000679992">
    <property type="component" value="Unassembled WGS sequence"/>
</dbReference>
<evidence type="ECO:0000256" key="5">
    <source>
        <dbReference type="ARBA" id="ARBA00023600"/>
    </source>
</evidence>
<name>A0ABQ4M757_9BACL</name>
<comment type="caution">
    <text evidence="7">The sequence shown here is derived from an EMBL/GenBank/DDBJ whole genome shotgun (WGS) entry which is preliminary data.</text>
</comment>
<feature type="transmembrane region" description="Helical" evidence="6">
    <location>
        <begin position="29"/>
        <end position="50"/>
    </location>
</feature>
<evidence type="ECO:0000256" key="6">
    <source>
        <dbReference type="SAM" id="Phobius"/>
    </source>
</evidence>
<feature type="transmembrane region" description="Helical" evidence="6">
    <location>
        <begin position="7"/>
        <end position="23"/>
    </location>
</feature>
<dbReference type="Pfam" id="PF05105">
    <property type="entry name" value="Phage_holin_4_1"/>
    <property type="match status" value="1"/>
</dbReference>
<organism evidence="7 8">
    <name type="scientific">Paenibacillus vini</name>
    <dbReference type="NCBI Taxonomy" id="1476024"/>
    <lineage>
        <taxon>Bacteria</taxon>
        <taxon>Bacillati</taxon>
        <taxon>Bacillota</taxon>
        <taxon>Bacilli</taxon>
        <taxon>Bacillales</taxon>
        <taxon>Paenibacillaceae</taxon>
        <taxon>Paenibacillus</taxon>
    </lineage>
</organism>
<dbReference type="NCBIfam" id="TIGR01593">
    <property type="entry name" value="holin_tox_secr"/>
    <property type="match status" value="1"/>
</dbReference>
<keyword evidence="3 6" id="KW-1133">Transmembrane helix</keyword>
<keyword evidence="8" id="KW-1185">Reference proteome</keyword>
<evidence type="ECO:0000256" key="2">
    <source>
        <dbReference type="ARBA" id="ARBA00022692"/>
    </source>
</evidence>
<gene>
    <name evidence="7" type="ORF">J42TS3_08610</name>
</gene>
<evidence type="ECO:0000313" key="8">
    <source>
        <dbReference type="Proteomes" id="UP000679992"/>
    </source>
</evidence>
<comment type="subcellular location">
    <subcellularLocation>
        <location evidence="1">Membrane</location>
        <topology evidence="1">Multi-pass membrane protein</topology>
    </subcellularLocation>
</comment>
<evidence type="ECO:0000256" key="3">
    <source>
        <dbReference type="ARBA" id="ARBA00022989"/>
    </source>
</evidence>
<evidence type="ECO:0008006" key="9">
    <source>
        <dbReference type="Google" id="ProtNLM"/>
    </source>
</evidence>
<evidence type="ECO:0000256" key="4">
    <source>
        <dbReference type="ARBA" id="ARBA00023136"/>
    </source>
</evidence>
<sequence length="137" mass="14787">MERIDIFIKSIAGVVAGLVSWMIGGFGLVFTVLLGLMALDFITGFMVGIYQKNINSRIGTKGLLKKLYIILLIGGVYLIEVGILQSKGIITDGVSGAFCVIEFVSLTENGGKLGIPLPKKVKDIILVLNNKEKQENT</sequence>
<dbReference type="RefSeq" id="WP_244861391.1">
    <property type="nucleotide sequence ID" value="NZ_BOSL01000002.1"/>
</dbReference>
<protein>
    <recommendedName>
        <fullName evidence="9">Holin</fullName>
    </recommendedName>
</protein>
<evidence type="ECO:0000256" key="1">
    <source>
        <dbReference type="ARBA" id="ARBA00004141"/>
    </source>
</evidence>
<accession>A0ABQ4M757</accession>
<comment type="similarity">
    <text evidence="5">Belongs to the bacteriophage holin family. Cp-1 holin subfamily.</text>
</comment>
<evidence type="ECO:0000313" key="7">
    <source>
        <dbReference type="EMBL" id="GIP51826.1"/>
    </source>
</evidence>
<dbReference type="EMBL" id="BOSL01000002">
    <property type="protein sequence ID" value="GIP51826.1"/>
    <property type="molecule type" value="Genomic_DNA"/>
</dbReference>
<keyword evidence="2 6" id="KW-0812">Transmembrane</keyword>